<dbReference type="PROSITE" id="PS51706">
    <property type="entry name" value="G_ENGB"/>
    <property type="match status" value="1"/>
</dbReference>
<dbReference type="InterPro" id="IPR030393">
    <property type="entry name" value="G_ENGB_dom"/>
</dbReference>
<name>A0AAD8FI09_BIOPF</name>
<reference evidence="6" key="1">
    <citation type="journal article" date="2023" name="PLoS Negl. Trop. Dis.">
        <title>A genome sequence for Biomphalaria pfeifferi, the major vector snail for the human-infecting parasite Schistosoma mansoni.</title>
        <authorList>
            <person name="Bu L."/>
            <person name="Lu L."/>
            <person name="Laidemitt M.R."/>
            <person name="Zhang S.M."/>
            <person name="Mutuku M."/>
            <person name="Mkoji G."/>
            <person name="Steinauer M."/>
            <person name="Loker E.S."/>
        </authorList>
    </citation>
    <scope>NUCLEOTIDE SEQUENCE</scope>
    <source>
        <strain evidence="6">KasaAsao</strain>
    </source>
</reference>
<comment type="caution">
    <text evidence="6">The sequence shown here is derived from an EMBL/GenBank/DDBJ whole genome shotgun (WGS) entry which is preliminary data.</text>
</comment>
<dbReference type="AlphaFoldDB" id="A0AAD8FI09"/>
<dbReference type="GO" id="GO:0005739">
    <property type="term" value="C:mitochondrion"/>
    <property type="evidence" value="ECO:0007669"/>
    <property type="project" value="TreeGrafter"/>
</dbReference>
<evidence type="ECO:0000313" key="7">
    <source>
        <dbReference type="Proteomes" id="UP001233172"/>
    </source>
</evidence>
<dbReference type="GO" id="GO:0005525">
    <property type="term" value="F:GTP binding"/>
    <property type="evidence" value="ECO:0007669"/>
    <property type="project" value="UniProtKB-KW"/>
</dbReference>
<evidence type="ECO:0000259" key="5">
    <source>
        <dbReference type="PROSITE" id="PS51706"/>
    </source>
</evidence>
<sequence length="329" mass="37194">MLTFKSVLILGKRSHCQMTFTCLRYLHKSASASSLENPVKPVSDLFTNPVDRLQPLLQIPIIPNTDRAFRPSRKEIEEASLLFEPKNLVGECFKFLGAYPNPHIMPRWDVPEVAFIGKSNVGKSSLLAAMFAQVPDLKVRVSSKPGHTKLMNVFNVSNLFHLIDMPGYGFNMPDHFETSVEAYLKTRRSLTRVIMLIDATIGPVDVDYLAIDMMEEASAPYVKVMIYFSKMTFILFDGRVGMTQNDQKYFQRYSDLQIPMCMVLTKIDLAKPSDLLRSIVSCLRFRDETKANSCFPQPFLVSSMNGEGLAFLQSFIAYITGNLKVESLT</sequence>
<dbReference type="SUPFAM" id="SSF52540">
    <property type="entry name" value="P-loop containing nucleoside triphosphate hydrolases"/>
    <property type="match status" value="1"/>
</dbReference>
<evidence type="ECO:0000256" key="3">
    <source>
        <dbReference type="ARBA" id="ARBA00022842"/>
    </source>
</evidence>
<dbReference type="InterPro" id="IPR027417">
    <property type="entry name" value="P-loop_NTPase"/>
</dbReference>
<dbReference type="GO" id="GO:0046872">
    <property type="term" value="F:metal ion binding"/>
    <property type="evidence" value="ECO:0007669"/>
    <property type="project" value="UniProtKB-KW"/>
</dbReference>
<dbReference type="CDD" id="cd01876">
    <property type="entry name" value="YihA_EngB"/>
    <property type="match status" value="1"/>
</dbReference>
<dbReference type="Pfam" id="PF01926">
    <property type="entry name" value="MMR_HSR1"/>
    <property type="match status" value="1"/>
</dbReference>
<dbReference type="EMBL" id="JASAOG010000016">
    <property type="protein sequence ID" value="KAK0064668.1"/>
    <property type="molecule type" value="Genomic_DNA"/>
</dbReference>
<dbReference type="PANTHER" id="PTHR46498:SF1">
    <property type="entry name" value="GTP-BINDING PROTEIN 8"/>
    <property type="match status" value="1"/>
</dbReference>
<keyword evidence="4" id="KW-0342">GTP-binding</keyword>
<keyword evidence="7" id="KW-1185">Reference proteome</keyword>
<reference evidence="6" key="2">
    <citation type="submission" date="2023-04" db="EMBL/GenBank/DDBJ databases">
        <authorList>
            <person name="Bu L."/>
            <person name="Lu L."/>
            <person name="Laidemitt M.R."/>
            <person name="Zhang S.M."/>
            <person name="Mutuku M."/>
            <person name="Mkoji G."/>
            <person name="Steinauer M."/>
            <person name="Loker E.S."/>
        </authorList>
    </citation>
    <scope>NUCLEOTIDE SEQUENCE</scope>
    <source>
        <strain evidence="6">KasaAsao</strain>
        <tissue evidence="6">Whole Snail</tissue>
    </source>
</reference>
<evidence type="ECO:0000256" key="2">
    <source>
        <dbReference type="ARBA" id="ARBA00022741"/>
    </source>
</evidence>
<dbReference type="Gene3D" id="3.40.50.300">
    <property type="entry name" value="P-loop containing nucleotide triphosphate hydrolases"/>
    <property type="match status" value="2"/>
</dbReference>
<organism evidence="6 7">
    <name type="scientific">Biomphalaria pfeifferi</name>
    <name type="common">Bloodfluke planorb</name>
    <name type="synonym">Freshwater snail</name>
    <dbReference type="NCBI Taxonomy" id="112525"/>
    <lineage>
        <taxon>Eukaryota</taxon>
        <taxon>Metazoa</taxon>
        <taxon>Spiralia</taxon>
        <taxon>Lophotrochozoa</taxon>
        <taxon>Mollusca</taxon>
        <taxon>Gastropoda</taxon>
        <taxon>Heterobranchia</taxon>
        <taxon>Euthyneura</taxon>
        <taxon>Panpulmonata</taxon>
        <taxon>Hygrophila</taxon>
        <taxon>Lymnaeoidea</taxon>
        <taxon>Planorbidae</taxon>
        <taxon>Biomphalaria</taxon>
    </lineage>
</organism>
<evidence type="ECO:0000256" key="4">
    <source>
        <dbReference type="ARBA" id="ARBA00023134"/>
    </source>
</evidence>
<evidence type="ECO:0000256" key="1">
    <source>
        <dbReference type="ARBA" id="ARBA00022723"/>
    </source>
</evidence>
<accession>A0AAD8FI09</accession>
<dbReference type="PANTHER" id="PTHR46498">
    <property type="entry name" value="GTP-BINDING PROTEIN 8"/>
    <property type="match status" value="1"/>
</dbReference>
<proteinExistence type="predicted"/>
<keyword evidence="1" id="KW-0479">Metal-binding</keyword>
<evidence type="ECO:0000313" key="6">
    <source>
        <dbReference type="EMBL" id="KAK0064668.1"/>
    </source>
</evidence>
<dbReference type="InterPro" id="IPR052279">
    <property type="entry name" value="EngB_GTPase"/>
</dbReference>
<keyword evidence="2" id="KW-0547">Nucleotide-binding</keyword>
<gene>
    <name evidence="6" type="ORF">Bpfe_005757</name>
</gene>
<feature type="domain" description="EngB-type G" evidence="5">
    <location>
        <begin position="109"/>
        <end position="285"/>
    </location>
</feature>
<dbReference type="InterPro" id="IPR006073">
    <property type="entry name" value="GTP-bd"/>
</dbReference>
<keyword evidence="3" id="KW-0460">Magnesium</keyword>
<dbReference type="Proteomes" id="UP001233172">
    <property type="component" value="Unassembled WGS sequence"/>
</dbReference>
<protein>
    <submittedName>
        <fullName evidence="6">GTP-binding protein 8-like isoform X2</fullName>
    </submittedName>
</protein>